<protein>
    <recommendedName>
        <fullName evidence="3">Cilia- and flagella-associated protein 206</fullName>
    </recommendedName>
</protein>
<comment type="caution">
    <text evidence="1">The sequence shown here is derived from an EMBL/GenBank/DDBJ whole genome shotgun (WGS) entry which is preliminary data.</text>
</comment>
<proteinExistence type="predicted"/>
<name>A0ABN9UBW0_9DINO</name>
<evidence type="ECO:0000313" key="2">
    <source>
        <dbReference type="Proteomes" id="UP001189429"/>
    </source>
</evidence>
<evidence type="ECO:0000313" key="1">
    <source>
        <dbReference type="EMBL" id="CAK0856240.1"/>
    </source>
</evidence>
<sequence length="457" mass="51614">MPQAENFEQLSPEQKVTMMEAIKKFQLDLDTLSGFLHDLTKTRRGLIDMVAPYGCEDDSSWEGVLALSTILAVDLRMKKQFPNGFAAAEPMLLTSFAKDLHVRCKMELFDVAVAYVASLVEDGEWVGRTVVQLLKFTIDKAREDTSSMLRATVGPGTLEQLPVPIDFIATCIDESGRMDEALQRMAARLEETEAIQKIDHVKTVVKILETIHKEGNHPDQSKLDLMIRAIPSLKAIAACQPVEVLVPTVPTDDFPDWEEVQAFLNKFPEVTRECKAFATLDADKVESKQEDLKRLATQFNAHVKRTSKDLDKLAEIWHNEKMKRSSDELETLLFDPKPLLKKLDDEIQELIEFPNRVRMVELVKMLNTEIKHGGKFVDALGGTDKNCEDYEKVSNAAKATRKKARLLITCRTGCQIIQKKKVSDIKKFYQEASSLQVQVPAEIKKQLDELQKTTPPA</sequence>
<dbReference type="EMBL" id="CAUYUJ010015616">
    <property type="protein sequence ID" value="CAK0856240.1"/>
    <property type="molecule type" value="Genomic_DNA"/>
</dbReference>
<accession>A0ABN9UBW0</accession>
<reference evidence="1" key="1">
    <citation type="submission" date="2023-10" db="EMBL/GenBank/DDBJ databases">
        <authorList>
            <person name="Chen Y."/>
            <person name="Shah S."/>
            <person name="Dougan E. K."/>
            <person name="Thang M."/>
            <person name="Chan C."/>
        </authorList>
    </citation>
    <scope>NUCLEOTIDE SEQUENCE [LARGE SCALE GENOMIC DNA]</scope>
</reference>
<gene>
    <name evidence="1" type="ORF">PCOR1329_LOCUS46687</name>
</gene>
<keyword evidence="2" id="KW-1185">Reference proteome</keyword>
<evidence type="ECO:0008006" key="3">
    <source>
        <dbReference type="Google" id="ProtNLM"/>
    </source>
</evidence>
<organism evidence="1 2">
    <name type="scientific">Prorocentrum cordatum</name>
    <dbReference type="NCBI Taxonomy" id="2364126"/>
    <lineage>
        <taxon>Eukaryota</taxon>
        <taxon>Sar</taxon>
        <taxon>Alveolata</taxon>
        <taxon>Dinophyceae</taxon>
        <taxon>Prorocentrales</taxon>
        <taxon>Prorocentraceae</taxon>
        <taxon>Prorocentrum</taxon>
    </lineage>
</organism>
<dbReference type="Proteomes" id="UP001189429">
    <property type="component" value="Unassembled WGS sequence"/>
</dbReference>